<keyword evidence="1" id="KW-0863">Zinc-finger</keyword>
<name>A0A1Z5K3C0_FISSO</name>
<dbReference type="OrthoDB" id="206598at2759"/>
<keyword evidence="4" id="KW-1185">Reference proteome</keyword>
<evidence type="ECO:0000256" key="1">
    <source>
        <dbReference type="PROSITE-ProRule" id="PRU00047"/>
    </source>
</evidence>
<keyword evidence="1" id="KW-0479">Metal-binding</keyword>
<dbReference type="Gene3D" id="4.10.60.10">
    <property type="entry name" value="Zinc finger, CCHC-type"/>
    <property type="match status" value="1"/>
</dbReference>
<dbReference type="Pfam" id="PF00098">
    <property type="entry name" value="zf-CCHC"/>
    <property type="match status" value="1"/>
</dbReference>
<dbReference type="InParanoid" id="A0A1Z5K3C0"/>
<evidence type="ECO:0000313" key="3">
    <source>
        <dbReference type="EMBL" id="GAX20715.1"/>
    </source>
</evidence>
<protein>
    <recommendedName>
        <fullName evidence="2">CCHC-type domain-containing protein</fullName>
    </recommendedName>
</protein>
<dbReference type="SMART" id="SM00343">
    <property type="entry name" value="ZnF_C2HC"/>
    <property type="match status" value="2"/>
</dbReference>
<proteinExistence type="predicted"/>
<accession>A0A1Z5K3C0</accession>
<sequence>MSLEAPKALSLRRAIQYLEERQPIWPYEQALLQPVLEILRTWFDLPSIINKRSLRHEIEESMVALYYLDCWREAANPEHFVVIDVCGGKGIFSLLLQYYARQHWPAQQLRRIVLLEKATSQQIDWSHLKALSDPPVTLLENCNLHDTDELVETFARFSSPLALSGIHLCKMLTPSLITLVNRLGEDRCPYVSVAPCCLPRVVTSKYLADEERILQVGRYESDQDRRERIKLHLLRKSRRNPVKTGCYHCQGIGHEVSKCPLLSSAMLRQRDVEIWGPCWKCGEVGHFRENCPKKNAPLTVKFLEMQTVSVAGVVDSPHPLSVYCERLLPAFHNRTMKVIETGLENRGHSLTNWNSQRKSLFIVPVP</sequence>
<dbReference type="InterPro" id="IPR001878">
    <property type="entry name" value="Znf_CCHC"/>
</dbReference>
<keyword evidence="1" id="KW-0862">Zinc</keyword>
<reference evidence="3 4" key="1">
    <citation type="journal article" date="2015" name="Plant Cell">
        <title>Oil accumulation by the oleaginous diatom Fistulifera solaris as revealed by the genome and transcriptome.</title>
        <authorList>
            <person name="Tanaka T."/>
            <person name="Maeda Y."/>
            <person name="Veluchamy A."/>
            <person name="Tanaka M."/>
            <person name="Abida H."/>
            <person name="Marechal E."/>
            <person name="Bowler C."/>
            <person name="Muto M."/>
            <person name="Sunaga Y."/>
            <person name="Tanaka M."/>
            <person name="Yoshino T."/>
            <person name="Taniguchi T."/>
            <person name="Fukuda Y."/>
            <person name="Nemoto M."/>
            <person name="Matsumoto M."/>
            <person name="Wong P.S."/>
            <person name="Aburatani S."/>
            <person name="Fujibuchi W."/>
        </authorList>
    </citation>
    <scope>NUCLEOTIDE SEQUENCE [LARGE SCALE GENOMIC DNA]</scope>
    <source>
        <strain evidence="3 4">JPCC DA0580</strain>
    </source>
</reference>
<dbReference type="GO" id="GO:0008270">
    <property type="term" value="F:zinc ion binding"/>
    <property type="evidence" value="ECO:0007669"/>
    <property type="project" value="UniProtKB-KW"/>
</dbReference>
<evidence type="ECO:0000259" key="2">
    <source>
        <dbReference type="PROSITE" id="PS50158"/>
    </source>
</evidence>
<gene>
    <name evidence="3" type="ORF">FisN_7Hu024</name>
</gene>
<dbReference type="Proteomes" id="UP000198406">
    <property type="component" value="Unassembled WGS sequence"/>
</dbReference>
<evidence type="ECO:0000313" key="4">
    <source>
        <dbReference type="Proteomes" id="UP000198406"/>
    </source>
</evidence>
<comment type="caution">
    <text evidence="3">The sequence shown here is derived from an EMBL/GenBank/DDBJ whole genome shotgun (WGS) entry which is preliminary data.</text>
</comment>
<dbReference type="GO" id="GO:0003676">
    <property type="term" value="F:nucleic acid binding"/>
    <property type="evidence" value="ECO:0007669"/>
    <property type="project" value="InterPro"/>
</dbReference>
<dbReference type="AlphaFoldDB" id="A0A1Z5K3C0"/>
<organism evidence="3 4">
    <name type="scientific">Fistulifera solaris</name>
    <name type="common">Oleaginous diatom</name>
    <dbReference type="NCBI Taxonomy" id="1519565"/>
    <lineage>
        <taxon>Eukaryota</taxon>
        <taxon>Sar</taxon>
        <taxon>Stramenopiles</taxon>
        <taxon>Ochrophyta</taxon>
        <taxon>Bacillariophyta</taxon>
        <taxon>Bacillariophyceae</taxon>
        <taxon>Bacillariophycidae</taxon>
        <taxon>Naviculales</taxon>
        <taxon>Naviculaceae</taxon>
        <taxon>Fistulifera</taxon>
    </lineage>
</organism>
<dbReference type="SUPFAM" id="SSF57756">
    <property type="entry name" value="Retrovirus zinc finger-like domains"/>
    <property type="match status" value="1"/>
</dbReference>
<dbReference type="EMBL" id="BDSP01000152">
    <property type="protein sequence ID" value="GAX20715.1"/>
    <property type="molecule type" value="Genomic_DNA"/>
</dbReference>
<dbReference type="PROSITE" id="PS50158">
    <property type="entry name" value="ZF_CCHC"/>
    <property type="match status" value="1"/>
</dbReference>
<dbReference type="InterPro" id="IPR036875">
    <property type="entry name" value="Znf_CCHC_sf"/>
</dbReference>
<feature type="domain" description="CCHC-type" evidence="2">
    <location>
        <begin position="278"/>
        <end position="293"/>
    </location>
</feature>